<dbReference type="Pfam" id="PF05382">
    <property type="entry name" value="Amidase_5"/>
    <property type="match status" value="1"/>
</dbReference>
<evidence type="ECO:0000256" key="8">
    <source>
        <dbReference type="ARBA" id="ARBA00022801"/>
    </source>
</evidence>
<feature type="domain" description="NlpC/P60" evidence="12">
    <location>
        <begin position="160"/>
        <end position="296"/>
    </location>
</feature>
<dbReference type="InterPro" id="IPR008044">
    <property type="entry name" value="Phage_lysin"/>
</dbReference>
<dbReference type="GO" id="GO:0006508">
    <property type="term" value="P:proteolysis"/>
    <property type="evidence" value="ECO:0007669"/>
    <property type="project" value="UniProtKB-KW"/>
</dbReference>
<dbReference type="GO" id="GO:0031640">
    <property type="term" value="P:killing of cells of another organism"/>
    <property type="evidence" value="ECO:0007669"/>
    <property type="project" value="UniProtKB-KW"/>
</dbReference>
<dbReference type="Proteomes" id="UP000263232">
    <property type="component" value="Chromosome"/>
</dbReference>
<keyword evidence="7" id="KW-0677">Repeat</keyword>
<dbReference type="Pfam" id="PF01476">
    <property type="entry name" value="LysM"/>
    <property type="match status" value="1"/>
</dbReference>
<evidence type="ECO:0000256" key="6">
    <source>
        <dbReference type="ARBA" id="ARBA00022729"/>
    </source>
</evidence>
<keyword evidence="4" id="KW-0081">Bacteriolytic enzyme</keyword>
<gene>
    <name evidence="13" type="ORF">CL176_09545</name>
</gene>
<evidence type="ECO:0000256" key="3">
    <source>
        <dbReference type="ARBA" id="ARBA00022529"/>
    </source>
</evidence>
<sequence length="384" mass="42602">MQLNDFAALAQQYSKTLFPSVTLAQLILESGWAPGKSLSTLATRYRNLFGIKAGSAWTGKTIELNTLEDDGQGNLYPIVGRFRWYDSYAEAFQDHDALFTSTPFLTRYYQTVRDAQTPEAQCQALQGTYATDTRYAAKLTRLINQYNLIQYDSLKEDTSMTATDRLIHWFTSCLGKVTYSMQNRQGPNSYDCSSAVYSALIYAGYLPQGTPLGNTETLYQLEGTLLTPIHESQIQRGDLFISGFKGASTGAAGHTGVVLSPEEIIHCTYSKNGIAKTPRRGWTGQPVHYYRLKRFETTAPAQAQSTKASIYTVQAGDYLGKIAQEHGVTVADLYEWNQLTSDLIHPGQELRVLKPTANSVTEAKPVALATFSLDNKTYHIIQAS</sequence>
<dbReference type="Pfam" id="PF01832">
    <property type="entry name" value="Glucosaminidase"/>
    <property type="match status" value="1"/>
</dbReference>
<feature type="domain" description="LysM" evidence="11">
    <location>
        <begin position="309"/>
        <end position="352"/>
    </location>
</feature>
<dbReference type="CDD" id="cd00118">
    <property type="entry name" value="LysM"/>
    <property type="match status" value="1"/>
</dbReference>
<dbReference type="Gene3D" id="1.10.530.10">
    <property type="match status" value="1"/>
</dbReference>
<protein>
    <recommendedName>
        <fullName evidence="10">Peptidoglycan hydrolase</fullName>
    </recommendedName>
</protein>
<dbReference type="PROSITE" id="PS51782">
    <property type="entry name" value="LYSM"/>
    <property type="match status" value="1"/>
</dbReference>
<organism evidence="13 14">
    <name type="scientific">Suicoccus acidiformans</name>
    <dbReference type="NCBI Taxonomy" id="2036206"/>
    <lineage>
        <taxon>Bacteria</taxon>
        <taxon>Bacillati</taxon>
        <taxon>Bacillota</taxon>
        <taxon>Bacilli</taxon>
        <taxon>Lactobacillales</taxon>
        <taxon>Aerococcaceae</taxon>
        <taxon>Suicoccus</taxon>
    </lineage>
</organism>
<evidence type="ECO:0000256" key="1">
    <source>
        <dbReference type="ARBA" id="ARBA00007074"/>
    </source>
</evidence>
<dbReference type="RefSeq" id="WP_118991117.1">
    <property type="nucleotide sequence ID" value="NZ_CP023434.1"/>
</dbReference>
<dbReference type="Gene3D" id="3.10.350.10">
    <property type="entry name" value="LysM domain"/>
    <property type="match status" value="1"/>
</dbReference>
<dbReference type="GO" id="GO:0008234">
    <property type="term" value="F:cysteine-type peptidase activity"/>
    <property type="evidence" value="ECO:0007669"/>
    <property type="project" value="UniProtKB-KW"/>
</dbReference>
<dbReference type="Gene3D" id="4.10.80.30">
    <property type="entry name" value="DNA polymerase, domain 6"/>
    <property type="match status" value="1"/>
</dbReference>
<accession>A0A347WMB5</accession>
<evidence type="ECO:0000256" key="7">
    <source>
        <dbReference type="ARBA" id="ARBA00022737"/>
    </source>
</evidence>
<keyword evidence="8" id="KW-0378">Hydrolase</keyword>
<reference evidence="13 14" key="1">
    <citation type="submission" date="2017-09" db="EMBL/GenBank/DDBJ databases">
        <title>Complete genome sequence of Oxytococcus suis strain ZY16052.</title>
        <authorList>
            <person name="Li F."/>
        </authorList>
    </citation>
    <scope>NUCLEOTIDE SEQUENCE [LARGE SCALE GENOMIC DNA]</scope>
    <source>
        <strain evidence="13 14">ZY16052</strain>
    </source>
</reference>
<comment type="similarity">
    <text evidence="1">Belongs to the peptidase C40 family.</text>
</comment>
<dbReference type="PANTHER" id="PTHR33308">
    <property type="entry name" value="PEPTIDOGLYCAN HYDROLASE FLGJ"/>
    <property type="match status" value="1"/>
</dbReference>
<keyword evidence="14" id="KW-1185">Reference proteome</keyword>
<dbReference type="SMART" id="SM00257">
    <property type="entry name" value="LysM"/>
    <property type="match status" value="1"/>
</dbReference>
<keyword evidence="5" id="KW-0645">Protease</keyword>
<keyword evidence="3" id="KW-0929">Antimicrobial</keyword>
<dbReference type="InterPro" id="IPR002901">
    <property type="entry name" value="MGlyc_endo_b_GlcNAc-like_dom"/>
</dbReference>
<dbReference type="GO" id="GO:0004040">
    <property type="term" value="F:amidase activity"/>
    <property type="evidence" value="ECO:0007669"/>
    <property type="project" value="InterPro"/>
</dbReference>
<dbReference type="Gene3D" id="3.90.1720.10">
    <property type="entry name" value="endopeptidase domain like (from Nostoc punctiforme)"/>
    <property type="match status" value="1"/>
</dbReference>
<keyword evidence="6" id="KW-0732">Signal</keyword>
<evidence type="ECO:0000259" key="11">
    <source>
        <dbReference type="PROSITE" id="PS51782"/>
    </source>
</evidence>
<evidence type="ECO:0000313" key="13">
    <source>
        <dbReference type="EMBL" id="AXY26222.1"/>
    </source>
</evidence>
<dbReference type="SUPFAM" id="SSF54106">
    <property type="entry name" value="LysM domain"/>
    <property type="match status" value="1"/>
</dbReference>
<dbReference type="KEGG" id="abae:CL176_09545"/>
<dbReference type="InterPro" id="IPR051056">
    <property type="entry name" value="Glycosyl_Hydrolase_73"/>
</dbReference>
<dbReference type="EMBL" id="CP023434">
    <property type="protein sequence ID" value="AXY26222.1"/>
    <property type="molecule type" value="Genomic_DNA"/>
</dbReference>
<dbReference type="OrthoDB" id="2139777at2"/>
<dbReference type="GO" id="GO:0042742">
    <property type="term" value="P:defense response to bacterium"/>
    <property type="evidence" value="ECO:0007669"/>
    <property type="project" value="UniProtKB-KW"/>
</dbReference>
<evidence type="ECO:0000256" key="9">
    <source>
        <dbReference type="ARBA" id="ARBA00022807"/>
    </source>
</evidence>
<comment type="similarity">
    <text evidence="2">Belongs to the glycosyl hydrolase 73 family.</text>
</comment>
<evidence type="ECO:0000256" key="2">
    <source>
        <dbReference type="ARBA" id="ARBA00010266"/>
    </source>
</evidence>
<evidence type="ECO:0000259" key="12">
    <source>
        <dbReference type="PROSITE" id="PS51935"/>
    </source>
</evidence>
<keyword evidence="9" id="KW-0788">Thiol protease</keyword>
<evidence type="ECO:0000313" key="14">
    <source>
        <dbReference type="Proteomes" id="UP000263232"/>
    </source>
</evidence>
<evidence type="ECO:0000256" key="5">
    <source>
        <dbReference type="ARBA" id="ARBA00022670"/>
    </source>
</evidence>
<dbReference type="InterPro" id="IPR018392">
    <property type="entry name" value="LysM"/>
</dbReference>
<dbReference type="InterPro" id="IPR000064">
    <property type="entry name" value="NLP_P60_dom"/>
</dbReference>
<dbReference type="PANTHER" id="PTHR33308:SF9">
    <property type="entry name" value="PEPTIDOGLYCAN HYDROLASE FLGJ"/>
    <property type="match status" value="1"/>
</dbReference>
<dbReference type="InterPro" id="IPR036779">
    <property type="entry name" value="LysM_dom_sf"/>
</dbReference>
<evidence type="ECO:0000256" key="4">
    <source>
        <dbReference type="ARBA" id="ARBA00022638"/>
    </source>
</evidence>
<dbReference type="PRINTS" id="PR01002">
    <property type="entry name" value="FLGFLGJ"/>
</dbReference>
<dbReference type="AlphaFoldDB" id="A0A347WMB5"/>
<dbReference type="PROSITE" id="PS51935">
    <property type="entry name" value="NLPC_P60"/>
    <property type="match status" value="1"/>
</dbReference>
<dbReference type="SMART" id="SM00047">
    <property type="entry name" value="LYZ2"/>
    <property type="match status" value="1"/>
</dbReference>
<name>A0A347WMB5_9LACT</name>
<dbReference type="InterPro" id="IPR038765">
    <property type="entry name" value="Papain-like_cys_pep_sf"/>
</dbReference>
<proteinExistence type="inferred from homology"/>
<dbReference type="SUPFAM" id="SSF54001">
    <property type="entry name" value="Cysteine proteinases"/>
    <property type="match status" value="1"/>
</dbReference>
<evidence type="ECO:0000256" key="10">
    <source>
        <dbReference type="ARBA" id="ARBA00032108"/>
    </source>
</evidence>